<dbReference type="AlphaFoldDB" id="A0A939DWQ8"/>
<organism evidence="2 3">
    <name type="scientific">Microbacterium esteraromaticum</name>
    <dbReference type="NCBI Taxonomy" id="57043"/>
    <lineage>
        <taxon>Bacteria</taxon>
        <taxon>Bacillati</taxon>
        <taxon>Actinomycetota</taxon>
        <taxon>Actinomycetes</taxon>
        <taxon>Micrococcales</taxon>
        <taxon>Microbacteriaceae</taxon>
        <taxon>Microbacterium</taxon>
    </lineage>
</organism>
<name>A0A939DWQ8_9MICO</name>
<evidence type="ECO:0000313" key="2">
    <source>
        <dbReference type="EMBL" id="MBN8206414.1"/>
    </source>
</evidence>
<dbReference type="Pfam" id="PF12688">
    <property type="entry name" value="TPR_5"/>
    <property type="match status" value="1"/>
</dbReference>
<accession>A0A939DWQ8</accession>
<gene>
    <name evidence="2" type="ORF">JF543_10650</name>
</gene>
<proteinExistence type="predicted"/>
<feature type="domain" description="Tetratrico peptide repeat group 5" evidence="1">
    <location>
        <begin position="38"/>
        <end position="154"/>
    </location>
</feature>
<dbReference type="Gene3D" id="1.25.40.10">
    <property type="entry name" value="Tetratricopeptide repeat domain"/>
    <property type="match status" value="1"/>
</dbReference>
<sequence length="158" mass="17151">MTDLDTRFDAVWDDESLSDDERIVAIDALAALCDDAARAAFERAGARDSAGREGEAEPLYRRALELGLAEELRVQAVIQLASTLRNLGRVAESLDLLRAERRRGGELSDAVAAFYALSLASAGDPLSATSVALQALAPHLPRYRRSVTAYAQELRPPR</sequence>
<evidence type="ECO:0000313" key="3">
    <source>
        <dbReference type="Proteomes" id="UP000664385"/>
    </source>
</evidence>
<dbReference type="InterPro" id="IPR011990">
    <property type="entry name" value="TPR-like_helical_dom_sf"/>
</dbReference>
<dbReference type="EMBL" id="JAEMWU010000001">
    <property type="protein sequence ID" value="MBN8206414.1"/>
    <property type="molecule type" value="Genomic_DNA"/>
</dbReference>
<dbReference type="SUPFAM" id="SSF48452">
    <property type="entry name" value="TPR-like"/>
    <property type="match status" value="1"/>
</dbReference>
<protein>
    <submittedName>
        <fullName evidence="2">Tetratricopeptide repeat protein</fullName>
    </submittedName>
</protein>
<evidence type="ECO:0000259" key="1">
    <source>
        <dbReference type="Pfam" id="PF12688"/>
    </source>
</evidence>
<reference evidence="2" key="1">
    <citation type="submission" date="2020-12" db="EMBL/GenBank/DDBJ databases">
        <title>PHA producing bacteria isolated from mangrove.</title>
        <authorList>
            <person name="Zheng W."/>
            <person name="Yu S."/>
            <person name="Huang Y."/>
        </authorList>
    </citation>
    <scope>NUCLEOTIDE SEQUENCE</scope>
    <source>
        <strain evidence="2">GN8-5</strain>
    </source>
</reference>
<dbReference type="InterPro" id="IPR041656">
    <property type="entry name" value="TPR_5"/>
</dbReference>
<dbReference type="Proteomes" id="UP000664385">
    <property type="component" value="Unassembled WGS sequence"/>
</dbReference>
<comment type="caution">
    <text evidence="2">The sequence shown here is derived from an EMBL/GenBank/DDBJ whole genome shotgun (WGS) entry which is preliminary data.</text>
</comment>
<dbReference type="RefSeq" id="WP_206820291.1">
    <property type="nucleotide sequence ID" value="NZ_JAEKJQ010000001.1"/>
</dbReference>